<keyword evidence="5" id="KW-0863">Zinc-finger</keyword>
<reference evidence="8" key="1">
    <citation type="submission" date="2019-01" db="EMBL/GenBank/DDBJ databases">
        <title>Draft genome sequences of three monokaryotic isolates of the white-rot basidiomycete fungus Dichomitus squalens.</title>
        <authorList>
            <consortium name="DOE Joint Genome Institute"/>
            <person name="Lopez S.C."/>
            <person name="Andreopoulos B."/>
            <person name="Pangilinan J."/>
            <person name="Lipzen A."/>
            <person name="Riley R."/>
            <person name="Ahrendt S."/>
            <person name="Ng V."/>
            <person name="Barry K."/>
            <person name="Daum C."/>
            <person name="Grigoriev I.V."/>
            <person name="Hilden K.S."/>
            <person name="Makela M.R."/>
            <person name="de Vries R.P."/>
        </authorList>
    </citation>
    <scope>NUCLEOTIDE SEQUENCE [LARGE SCALE GENOMIC DNA]</scope>
    <source>
        <strain evidence="8">OM18370.1</strain>
    </source>
</reference>
<sequence length="567" mass="63295">MSKHKKLLTGLLEYARSGGTVVLGMQYSNRIKPVHFRPFLARWGVPWDHGSYFRTTTALNPAGIPAPLEEHALLPSVSMKSLHVKGAPRAHAVYLPTAGSHIESHVFAPDRLSGEEAEESPAVLASVGQGYLGYVGDVNGEQGSTRLILEMCGVKIQPGDLGERTHSTGLTVNPDGTMLPIIETEKEIPVPPPPPPRAPRPRDTEVATRAEAREKVRKDKCTRADALKNEGNELFKKEKWAEAAEKYRAAALLAGPQPVYLSNLAACFLKMELWELADSAATRALVHDPKHIKALYRRALARKGSGHAEEAFADLQRLLSIDRSNVPARKEAENLREIHGISPTKTPATNDQDSALEIEDESDSEDFAHPGTGIACRYYNTRDTGCRNGKKCRFRHSPDSKSIRDELGRNVCVYWLLGHCRFAAEGKCVYAHDATYLPARGWWTDTARLERMRAEFDDAIKAQPLNLGAGNVSESILAEAFVPLPWRKDFWAVASYEDAMREREEDSENYEDSDGYDSEEGRWDTGFGLTDAEVEELWTQGIKPWEIESYDELMRIRSVLYNNSSYY</sequence>
<evidence type="ECO:0000256" key="2">
    <source>
        <dbReference type="ARBA" id="ARBA00022490"/>
    </source>
</evidence>
<dbReference type="InterPro" id="IPR019734">
    <property type="entry name" value="TPR_rpt"/>
</dbReference>
<protein>
    <submittedName>
        <fullName evidence="8">TPR-like protein</fullName>
    </submittedName>
</protein>
<feature type="compositionally biased region" description="Basic and acidic residues" evidence="6">
    <location>
        <begin position="200"/>
        <end position="215"/>
    </location>
</feature>
<dbReference type="OrthoDB" id="245563at2759"/>
<evidence type="ECO:0000256" key="5">
    <source>
        <dbReference type="PROSITE-ProRule" id="PRU00723"/>
    </source>
</evidence>
<dbReference type="InterPro" id="IPR011990">
    <property type="entry name" value="TPR-like_helical_dom_sf"/>
</dbReference>
<keyword evidence="4" id="KW-0802">TPR repeat</keyword>
<dbReference type="InterPro" id="IPR000571">
    <property type="entry name" value="Znf_CCCH"/>
</dbReference>
<name>A0A4Q9MKY9_9APHY</name>
<dbReference type="GO" id="GO:0031072">
    <property type="term" value="F:heat shock protein binding"/>
    <property type="evidence" value="ECO:0007669"/>
    <property type="project" value="TreeGrafter"/>
</dbReference>
<feature type="compositionally biased region" description="Acidic residues" evidence="6">
    <location>
        <begin position="505"/>
        <end position="518"/>
    </location>
</feature>
<dbReference type="EMBL" id="ML143439">
    <property type="protein sequence ID" value="TBU26912.1"/>
    <property type="molecule type" value="Genomic_DNA"/>
</dbReference>
<dbReference type="InterPro" id="IPR051982">
    <property type="entry name" value="CiliaryAsmbly_MitoImport"/>
</dbReference>
<dbReference type="SUPFAM" id="SSF48452">
    <property type="entry name" value="TPR-like"/>
    <property type="match status" value="1"/>
</dbReference>
<proteinExistence type="predicted"/>
<feature type="domain" description="C3H1-type" evidence="7">
    <location>
        <begin position="370"/>
        <end position="399"/>
    </location>
</feature>
<evidence type="ECO:0000256" key="4">
    <source>
        <dbReference type="ARBA" id="ARBA00022803"/>
    </source>
</evidence>
<gene>
    <name evidence="8" type="ORF">BD311DRAFT_697667</name>
</gene>
<dbReference type="PROSITE" id="PS50103">
    <property type="entry name" value="ZF_C3H1"/>
    <property type="match status" value="2"/>
</dbReference>
<comment type="subcellular location">
    <subcellularLocation>
        <location evidence="1">Cytoplasm</location>
    </subcellularLocation>
</comment>
<keyword evidence="5" id="KW-0862">Zinc</keyword>
<keyword evidence="3" id="KW-0677">Repeat</keyword>
<dbReference type="PANTHER" id="PTHR45984">
    <property type="entry name" value="RNA (RNA) POLYMERASE II ASSOCIATED PROTEIN HOMOLOG"/>
    <property type="match status" value="1"/>
</dbReference>
<dbReference type="GO" id="GO:0008270">
    <property type="term" value="F:zinc ion binding"/>
    <property type="evidence" value="ECO:0007669"/>
    <property type="project" value="UniProtKB-KW"/>
</dbReference>
<feature type="compositionally biased region" description="Pro residues" evidence="6">
    <location>
        <begin position="189"/>
        <end position="198"/>
    </location>
</feature>
<evidence type="ECO:0000256" key="6">
    <source>
        <dbReference type="SAM" id="MobiDB-lite"/>
    </source>
</evidence>
<feature type="region of interest" description="Disordered" evidence="6">
    <location>
        <begin position="186"/>
        <end position="215"/>
    </location>
</feature>
<organism evidence="8">
    <name type="scientific">Dichomitus squalens</name>
    <dbReference type="NCBI Taxonomy" id="114155"/>
    <lineage>
        <taxon>Eukaryota</taxon>
        <taxon>Fungi</taxon>
        <taxon>Dikarya</taxon>
        <taxon>Basidiomycota</taxon>
        <taxon>Agaricomycotina</taxon>
        <taxon>Agaricomycetes</taxon>
        <taxon>Polyporales</taxon>
        <taxon>Polyporaceae</taxon>
        <taxon>Dichomitus</taxon>
    </lineage>
</organism>
<evidence type="ECO:0000256" key="3">
    <source>
        <dbReference type="ARBA" id="ARBA00022737"/>
    </source>
</evidence>
<feature type="zinc finger region" description="C3H1-type" evidence="5">
    <location>
        <begin position="406"/>
        <end position="435"/>
    </location>
</feature>
<dbReference type="Gene3D" id="3.30.1370.210">
    <property type="match status" value="1"/>
</dbReference>
<keyword evidence="5" id="KW-0479">Metal-binding</keyword>
<evidence type="ECO:0000259" key="7">
    <source>
        <dbReference type="PROSITE" id="PS50103"/>
    </source>
</evidence>
<evidence type="ECO:0000256" key="1">
    <source>
        <dbReference type="ARBA" id="ARBA00004496"/>
    </source>
</evidence>
<dbReference type="AlphaFoldDB" id="A0A4Q9MKY9"/>
<feature type="region of interest" description="Disordered" evidence="6">
    <location>
        <begin position="503"/>
        <end position="522"/>
    </location>
</feature>
<keyword evidence="2" id="KW-0963">Cytoplasm</keyword>
<feature type="domain" description="C3H1-type" evidence="7">
    <location>
        <begin position="406"/>
        <end position="435"/>
    </location>
</feature>
<accession>A0A4Q9MKY9</accession>
<dbReference type="Gene3D" id="1.25.40.10">
    <property type="entry name" value="Tetratricopeptide repeat domain"/>
    <property type="match status" value="1"/>
</dbReference>
<evidence type="ECO:0000313" key="8">
    <source>
        <dbReference type="EMBL" id="TBU26912.1"/>
    </source>
</evidence>
<feature type="zinc finger region" description="C3H1-type" evidence="5">
    <location>
        <begin position="370"/>
        <end position="399"/>
    </location>
</feature>
<dbReference type="GO" id="GO:0005829">
    <property type="term" value="C:cytosol"/>
    <property type="evidence" value="ECO:0007669"/>
    <property type="project" value="TreeGrafter"/>
</dbReference>
<dbReference type="SMART" id="SM00028">
    <property type="entry name" value="TPR"/>
    <property type="match status" value="3"/>
</dbReference>
<dbReference type="Proteomes" id="UP000292957">
    <property type="component" value="Unassembled WGS sequence"/>
</dbReference>
<dbReference type="SMART" id="SM00356">
    <property type="entry name" value="ZnF_C3H1"/>
    <property type="match status" value="2"/>
</dbReference>
<dbReference type="GO" id="GO:0006626">
    <property type="term" value="P:protein targeting to mitochondrion"/>
    <property type="evidence" value="ECO:0007669"/>
    <property type="project" value="TreeGrafter"/>
</dbReference>
<dbReference type="PANTHER" id="PTHR45984:SF1">
    <property type="entry name" value="SPAG1 AXONEMAL DYNEIN ASSEMBLY FACTOR"/>
    <property type="match status" value="1"/>
</dbReference>
<dbReference type="GO" id="GO:0005739">
    <property type="term" value="C:mitochondrion"/>
    <property type="evidence" value="ECO:0007669"/>
    <property type="project" value="TreeGrafter"/>
</dbReference>